<keyword evidence="6 7" id="KW-0472">Membrane</keyword>
<dbReference type="AlphaFoldDB" id="A0A5P8M6Q6"/>
<dbReference type="KEGG" id="lhb:D1010_11515"/>
<comment type="subcellular location">
    <subcellularLocation>
        <location evidence="1">Cell membrane</location>
        <topology evidence="1">Multi-pass membrane protein</topology>
    </subcellularLocation>
</comment>
<feature type="domain" description="Type II secretion system protein GspF" evidence="8">
    <location>
        <begin position="16"/>
        <end position="133"/>
    </location>
</feature>
<dbReference type="PANTHER" id="PTHR30012:SF0">
    <property type="entry name" value="TYPE II SECRETION SYSTEM PROTEIN F-RELATED"/>
    <property type="match status" value="1"/>
</dbReference>
<feature type="transmembrane region" description="Helical" evidence="7">
    <location>
        <begin position="148"/>
        <end position="168"/>
    </location>
</feature>
<dbReference type="InterPro" id="IPR018076">
    <property type="entry name" value="T2SS_GspF_dom"/>
</dbReference>
<keyword evidence="4 7" id="KW-0812">Transmembrane</keyword>
<dbReference type="EMBL" id="CP045143">
    <property type="protein sequence ID" value="QFR23974.1"/>
    <property type="molecule type" value="Genomic_DNA"/>
</dbReference>
<evidence type="ECO:0000313" key="10">
    <source>
        <dbReference type="Proteomes" id="UP000326779"/>
    </source>
</evidence>
<dbReference type="InterPro" id="IPR042094">
    <property type="entry name" value="T2SS_GspF_sf"/>
</dbReference>
<comment type="similarity">
    <text evidence="2">Belongs to the GSP F family.</text>
</comment>
<evidence type="ECO:0000256" key="5">
    <source>
        <dbReference type="ARBA" id="ARBA00022989"/>
    </source>
</evidence>
<gene>
    <name evidence="9" type="ORF">D1010_11515</name>
</gene>
<sequence>MVKRLAKIKYQEETFFIVQVGKMLQHGLALPVAIDYIARTRPTLRTAARRLGHLLRDGCSLAAGMRQVGFSAPFCDQVAMAQANGRLSHFLMRVGRFQQGQRQRMQKLQKACVYPMFLLGFVGVILLLVRLVIRPQFAAVGMTGETGFSRWLTTGFGVLVLVGCLLGWSGYRCWHAPMTGQRVARIFHWPVVGSTLRCYIYHTLLYDLSMLLGNGWTMKEIIALQSAFGEGSLVAALLKDMETEFRTGTGFVTIVDRLVYFPSEVASLLAQGSSAQELAGELEVLADQYYEQMLTRIDKLITRIQPACFLLVALSVLCIYGELLLPIYGQMQILN</sequence>
<reference evidence="9 10" key="1">
    <citation type="submission" date="2019-10" db="EMBL/GenBank/DDBJ databases">
        <title>The completed genome of Lactobacillus harbinensis M1.</title>
        <authorList>
            <person name="Zheng Y."/>
        </authorList>
    </citation>
    <scope>NUCLEOTIDE SEQUENCE [LARGE SCALE GENOMIC DNA]</scope>
    <source>
        <strain evidence="9 10">M1</strain>
    </source>
</reference>
<dbReference type="PANTHER" id="PTHR30012">
    <property type="entry name" value="GENERAL SECRETION PATHWAY PROTEIN"/>
    <property type="match status" value="1"/>
</dbReference>
<organism evidence="9 10">
    <name type="scientific">Schleiferilactobacillus harbinensis</name>
    <dbReference type="NCBI Taxonomy" id="304207"/>
    <lineage>
        <taxon>Bacteria</taxon>
        <taxon>Bacillati</taxon>
        <taxon>Bacillota</taxon>
        <taxon>Bacilli</taxon>
        <taxon>Lactobacillales</taxon>
        <taxon>Lactobacillaceae</taxon>
        <taxon>Schleiferilactobacillus</taxon>
    </lineage>
</organism>
<evidence type="ECO:0000313" key="9">
    <source>
        <dbReference type="EMBL" id="QFR23974.1"/>
    </source>
</evidence>
<dbReference type="Proteomes" id="UP000326779">
    <property type="component" value="Chromosome"/>
</dbReference>
<feature type="transmembrane region" description="Helical" evidence="7">
    <location>
        <begin position="111"/>
        <end position="133"/>
    </location>
</feature>
<evidence type="ECO:0000256" key="7">
    <source>
        <dbReference type="SAM" id="Phobius"/>
    </source>
</evidence>
<evidence type="ECO:0000259" key="8">
    <source>
        <dbReference type="Pfam" id="PF00482"/>
    </source>
</evidence>
<dbReference type="Pfam" id="PF00482">
    <property type="entry name" value="T2SSF"/>
    <property type="match status" value="2"/>
</dbReference>
<dbReference type="RefSeq" id="WP_152261034.1">
    <property type="nucleotide sequence ID" value="NZ_CP045143.1"/>
</dbReference>
<keyword evidence="3" id="KW-1003">Cell membrane</keyword>
<evidence type="ECO:0000256" key="4">
    <source>
        <dbReference type="ARBA" id="ARBA00022692"/>
    </source>
</evidence>
<evidence type="ECO:0000256" key="6">
    <source>
        <dbReference type="ARBA" id="ARBA00023136"/>
    </source>
</evidence>
<proteinExistence type="inferred from homology"/>
<evidence type="ECO:0000256" key="3">
    <source>
        <dbReference type="ARBA" id="ARBA00022475"/>
    </source>
</evidence>
<evidence type="ECO:0000256" key="2">
    <source>
        <dbReference type="ARBA" id="ARBA00005745"/>
    </source>
</evidence>
<dbReference type="InterPro" id="IPR003004">
    <property type="entry name" value="GspF/PilC"/>
</dbReference>
<keyword evidence="5 7" id="KW-1133">Transmembrane helix</keyword>
<evidence type="ECO:0000256" key="1">
    <source>
        <dbReference type="ARBA" id="ARBA00004651"/>
    </source>
</evidence>
<dbReference type="GO" id="GO:0005886">
    <property type="term" value="C:plasma membrane"/>
    <property type="evidence" value="ECO:0007669"/>
    <property type="project" value="UniProtKB-SubCell"/>
</dbReference>
<feature type="domain" description="Type II secretion system protein GspF" evidence="8">
    <location>
        <begin position="206"/>
        <end position="325"/>
    </location>
</feature>
<name>A0A5P8M6Q6_9LACO</name>
<dbReference type="Gene3D" id="1.20.81.30">
    <property type="entry name" value="Type II secretion system (T2SS), domain F"/>
    <property type="match status" value="2"/>
</dbReference>
<accession>A0A5P8M6Q6</accession>
<protein>
    <recommendedName>
        <fullName evidence="8">Type II secretion system protein GspF domain-containing protein</fullName>
    </recommendedName>
</protein>
<feature type="transmembrane region" description="Helical" evidence="7">
    <location>
        <begin position="307"/>
        <end position="328"/>
    </location>
</feature>